<protein>
    <submittedName>
        <fullName evidence="6">LysR family transcriptional regulator</fullName>
    </submittedName>
</protein>
<organism evidence="6 7">
    <name type="scientific">Marinobacter xestospongiae</name>
    <dbReference type="NCBI Taxonomy" id="994319"/>
    <lineage>
        <taxon>Bacteria</taxon>
        <taxon>Pseudomonadati</taxon>
        <taxon>Pseudomonadota</taxon>
        <taxon>Gammaproteobacteria</taxon>
        <taxon>Pseudomonadales</taxon>
        <taxon>Marinobacteraceae</taxon>
        <taxon>Marinobacter</taxon>
    </lineage>
</organism>
<evidence type="ECO:0000256" key="2">
    <source>
        <dbReference type="ARBA" id="ARBA00023015"/>
    </source>
</evidence>
<sequence length="299" mass="32716">MDRLKGLEYYKRIVELGSFTAVAEEFGCSNAVISKYVRFLEDWTGARLVNRNTRTISITEEGQSFYDYCVGVLSNTARVMDDLRQDDRAGGQLVVACPVSMSLTILAPVLFRFQQAHPELVVRLRQSDAMTDLISEGVDLAIRATASLDDSALVAIAVGTMPRCLVAAPDYLARHGTPTTLAELGQHRCLIFSLSQDSQHWQFGEGETAQTVAVSGPLVSDNSLMLVEAACHGLGIALVPRGYVSRQLASGELVALDLQPEPVSRTIYAVYPDRRHLPQRVRLFIDFLKTELAATVAAA</sequence>
<keyword evidence="2" id="KW-0805">Transcription regulation</keyword>
<dbReference type="CDD" id="cd08422">
    <property type="entry name" value="PBP2_CrgA_like"/>
    <property type="match status" value="1"/>
</dbReference>
<evidence type="ECO:0000256" key="3">
    <source>
        <dbReference type="ARBA" id="ARBA00023125"/>
    </source>
</evidence>
<proteinExistence type="inferred from homology"/>
<dbReference type="InterPro" id="IPR036390">
    <property type="entry name" value="WH_DNA-bd_sf"/>
</dbReference>
<dbReference type="RefSeq" id="WP_316973117.1">
    <property type="nucleotide sequence ID" value="NZ_JAWIIJ010000003.1"/>
</dbReference>
<dbReference type="InterPro" id="IPR058163">
    <property type="entry name" value="LysR-type_TF_proteobact-type"/>
</dbReference>
<keyword evidence="3" id="KW-0238">DNA-binding</keyword>
<dbReference type="PROSITE" id="PS50931">
    <property type="entry name" value="HTH_LYSR"/>
    <property type="match status" value="1"/>
</dbReference>
<dbReference type="EMBL" id="JAWIIJ010000003">
    <property type="protein sequence ID" value="MDV2078327.1"/>
    <property type="molecule type" value="Genomic_DNA"/>
</dbReference>
<keyword evidence="4" id="KW-0804">Transcription</keyword>
<evidence type="ECO:0000259" key="5">
    <source>
        <dbReference type="PROSITE" id="PS50931"/>
    </source>
</evidence>
<dbReference type="SUPFAM" id="SSF53850">
    <property type="entry name" value="Periplasmic binding protein-like II"/>
    <property type="match status" value="1"/>
</dbReference>
<dbReference type="Pfam" id="PF03466">
    <property type="entry name" value="LysR_substrate"/>
    <property type="match status" value="1"/>
</dbReference>
<dbReference type="Proteomes" id="UP001269819">
    <property type="component" value="Unassembled WGS sequence"/>
</dbReference>
<comment type="caution">
    <text evidence="6">The sequence shown here is derived from an EMBL/GenBank/DDBJ whole genome shotgun (WGS) entry which is preliminary data.</text>
</comment>
<keyword evidence="7" id="KW-1185">Reference proteome</keyword>
<comment type="similarity">
    <text evidence="1">Belongs to the LysR transcriptional regulatory family.</text>
</comment>
<feature type="domain" description="HTH lysR-type" evidence="5">
    <location>
        <begin position="1"/>
        <end position="59"/>
    </location>
</feature>
<name>A0ABU3VVM1_9GAMM</name>
<dbReference type="SUPFAM" id="SSF46785">
    <property type="entry name" value="Winged helix' DNA-binding domain"/>
    <property type="match status" value="1"/>
</dbReference>
<gene>
    <name evidence="6" type="ORF">RYS15_06505</name>
</gene>
<evidence type="ECO:0000313" key="6">
    <source>
        <dbReference type="EMBL" id="MDV2078327.1"/>
    </source>
</evidence>
<dbReference type="InterPro" id="IPR036388">
    <property type="entry name" value="WH-like_DNA-bd_sf"/>
</dbReference>
<reference evidence="6 7" key="1">
    <citation type="submission" date="2023-10" db="EMBL/GenBank/DDBJ databases">
        <title>Characteristics and mechanism of a salt-tolerant marine origin heterotrophic nitrifying- aerobic denitrifying bacteria Marinobacter xestospongiae HN1.</title>
        <authorList>
            <person name="Qi R."/>
        </authorList>
    </citation>
    <scope>NUCLEOTIDE SEQUENCE [LARGE SCALE GENOMIC DNA]</scope>
    <source>
        <strain evidence="6 7">HN1</strain>
    </source>
</reference>
<dbReference type="PANTHER" id="PTHR30537:SF5">
    <property type="entry name" value="HTH-TYPE TRANSCRIPTIONAL ACTIVATOR TTDR-RELATED"/>
    <property type="match status" value="1"/>
</dbReference>
<dbReference type="Gene3D" id="3.40.190.290">
    <property type="match status" value="1"/>
</dbReference>
<dbReference type="InterPro" id="IPR005119">
    <property type="entry name" value="LysR_subst-bd"/>
</dbReference>
<dbReference type="PANTHER" id="PTHR30537">
    <property type="entry name" value="HTH-TYPE TRANSCRIPTIONAL REGULATOR"/>
    <property type="match status" value="1"/>
</dbReference>
<dbReference type="Gene3D" id="1.10.10.10">
    <property type="entry name" value="Winged helix-like DNA-binding domain superfamily/Winged helix DNA-binding domain"/>
    <property type="match status" value="1"/>
</dbReference>
<dbReference type="Pfam" id="PF00126">
    <property type="entry name" value="HTH_1"/>
    <property type="match status" value="1"/>
</dbReference>
<dbReference type="InterPro" id="IPR000847">
    <property type="entry name" value="LysR_HTH_N"/>
</dbReference>
<evidence type="ECO:0000256" key="4">
    <source>
        <dbReference type="ARBA" id="ARBA00023163"/>
    </source>
</evidence>
<evidence type="ECO:0000256" key="1">
    <source>
        <dbReference type="ARBA" id="ARBA00009437"/>
    </source>
</evidence>
<accession>A0ABU3VVM1</accession>
<evidence type="ECO:0000313" key="7">
    <source>
        <dbReference type="Proteomes" id="UP001269819"/>
    </source>
</evidence>